<feature type="domain" description="Schlafen AlbA-2" evidence="1">
    <location>
        <begin position="27"/>
        <end position="151"/>
    </location>
</feature>
<sequence length="362" mass="42069">MDFTKTPEFKKIFSFHASIPNRIIARESSLLEFKESFNWLSKDKYAKSIAAFANNKGGYLVFGIKNFPRELVGLQSNNFEETDEAKITGYFNNVLSPEIEYEKFVVSIKNKSVGILSISPARIKPIICIKNDGELRESDIYYRYNAKSERIKYPELKSLLDNIKEEERKSWMEHLEKISKIGSINTAILDMVNGEISGQGGTLVIDKKLISKLKFIKEGDFQKKGKPVLRLIGDVKPVSVVGKNTKGASRTNIQITDDPKAPIMRLSEQEFKKKFPLDYTNLTKNLYARYKDFKSNQKYHKLRKEFKKDRKLCFTKQLDPDNPKSAKKDFYSPSIYKKFDKYYKIKTKKFNYKKRLNKISKS</sequence>
<dbReference type="AlphaFoldDB" id="A0A2M8L9R2"/>
<evidence type="ECO:0000259" key="1">
    <source>
        <dbReference type="Pfam" id="PF04326"/>
    </source>
</evidence>
<organism evidence="2 3">
    <name type="scientific">Candidatus Tagabacteria bacterium CG10_big_fil_rev_8_21_14_0_10_40_13</name>
    <dbReference type="NCBI Taxonomy" id="1975022"/>
    <lineage>
        <taxon>Bacteria</taxon>
        <taxon>Candidatus Tagaibacteriota</taxon>
    </lineage>
</organism>
<name>A0A2M8L9R2_9BACT</name>
<accession>A0A2M8L9R2</accession>
<dbReference type="Pfam" id="PF04326">
    <property type="entry name" value="SLFN_AlbA_2"/>
    <property type="match status" value="1"/>
</dbReference>
<dbReference type="Proteomes" id="UP000230603">
    <property type="component" value="Unassembled WGS sequence"/>
</dbReference>
<gene>
    <name evidence="2" type="ORF">COV00_00465</name>
</gene>
<dbReference type="InterPro" id="IPR038461">
    <property type="entry name" value="Schlafen_AlbA_2_dom_sf"/>
</dbReference>
<comment type="caution">
    <text evidence="2">The sequence shown here is derived from an EMBL/GenBank/DDBJ whole genome shotgun (WGS) entry which is preliminary data.</text>
</comment>
<reference evidence="3" key="1">
    <citation type="submission" date="2017-09" db="EMBL/GenBank/DDBJ databases">
        <title>Depth-based differentiation of microbial function through sediment-hosted aquifers and enrichment of novel symbionts in the deep terrestrial subsurface.</title>
        <authorList>
            <person name="Probst A.J."/>
            <person name="Ladd B."/>
            <person name="Jarett J.K."/>
            <person name="Geller-Mcgrath D.E."/>
            <person name="Sieber C.M.K."/>
            <person name="Emerson J.B."/>
            <person name="Anantharaman K."/>
            <person name="Thomas B.C."/>
            <person name="Malmstrom R."/>
            <person name="Stieglmeier M."/>
            <person name="Klingl A."/>
            <person name="Woyke T."/>
            <person name="Ryan C.M."/>
            <person name="Banfield J.F."/>
        </authorList>
    </citation>
    <scope>NUCLEOTIDE SEQUENCE [LARGE SCALE GENOMIC DNA]</scope>
</reference>
<dbReference type="PANTHER" id="PTHR30595">
    <property type="entry name" value="GLPR-RELATED TRANSCRIPTIONAL REPRESSOR"/>
    <property type="match status" value="1"/>
</dbReference>
<dbReference type="Gene3D" id="3.30.950.30">
    <property type="entry name" value="Schlafen, AAA domain"/>
    <property type="match status" value="1"/>
</dbReference>
<evidence type="ECO:0000313" key="2">
    <source>
        <dbReference type="EMBL" id="PJE73331.1"/>
    </source>
</evidence>
<dbReference type="EMBL" id="PFEP01000006">
    <property type="protein sequence ID" value="PJE73331.1"/>
    <property type="molecule type" value="Genomic_DNA"/>
</dbReference>
<dbReference type="InterPro" id="IPR007421">
    <property type="entry name" value="Schlafen_AlbA_2_dom"/>
</dbReference>
<dbReference type="PANTHER" id="PTHR30595:SF6">
    <property type="entry name" value="SCHLAFEN ALBA-2 DOMAIN-CONTAINING PROTEIN"/>
    <property type="match status" value="1"/>
</dbReference>
<proteinExistence type="predicted"/>
<evidence type="ECO:0000313" key="3">
    <source>
        <dbReference type="Proteomes" id="UP000230603"/>
    </source>
</evidence>
<protein>
    <recommendedName>
        <fullName evidence="1">Schlafen AlbA-2 domain-containing protein</fullName>
    </recommendedName>
</protein>